<proteinExistence type="predicted"/>
<feature type="region of interest" description="Disordered" evidence="1">
    <location>
        <begin position="108"/>
        <end position="136"/>
    </location>
</feature>
<dbReference type="Proteomes" id="UP000784294">
    <property type="component" value="Unassembled WGS sequence"/>
</dbReference>
<dbReference type="AlphaFoldDB" id="A0A3S5BC08"/>
<gene>
    <name evidence="2" type="ORF">PXEA_LOCUS12447</name>
</gene>
<comment type="caution">
    <text evidence="2">The sequence shown here is derived from an EMBL/GenBank/DDBJ whole genome shotgun (WGS) entry which is preliminary data.</text>
</comment>
<evidence type="ECO:0000256" key="1">
    <source>
        <dbReference type="SAM" id="MobiDB-lite"/>
    </source>
</evidence>
<protein>
    <submittedName>
        <fullName evidence="2">Uncharacterized protein</fullName>
    </submittedName>
</protein>
<keyword evidence="3" id="KW-1185">Reference proteome</keyword>
<evidence type="ECO:0000313" key="3">
    <source>
        <dbReference type="Proteomes" id="UP000784294"/>
    </source>
</evidence>
<feature type="compositionally biased region" description="Low complexity" evidence="1">
    <location>
        <begin position="20"/>
        <end position="41"/>
    </location>
</feature>
<reference evidence="2" key="1">
    <citation type="submission" date="2018-11" db="EMBL/GenBank/DDBJ databases">
        <authorList>
            <consortium name="Pathogen Informatics"/>
        </authorList>
    </citation>
    <scope>NUCLEOTIDE SEQUENCE</scope>
</reference>
<accession>A0A3S5BC08</accession>
<feature type="region of interest" description="Disordered" evidence="1">
    <location>
        <begin position="1"/>
        <end position="58"/>
    </location>
</feature>
<sequence length="136" mass="14790">HSGPDEAPTSRDSRHRTDRAVAASSPASGAVLESRTSSGRPTPRRRKSTPSLRLAVRGSASFEASCSRAVSMSAPASVSLSLSDRSRSDRIFGRLNQRRYRRRQIKGKMRALAGHSRLWPSPEGDCEPSVSGRCNE</sequence>
<name>A0A3S5BC08_9PLAT</name>
<dbReference type="EMBL" id="CAAALY010039619">
    <property type="protein sequence ID" value="VEL19007.1"/>
    <property type="molecule type" value="Genomic_DNA"/>
</dbReference>
<feature type="non-terminal residue" evidence="2">
    <location>
        <position position="1"/>
    </location>
</feature>
<evidence type="ECO:0000313" key="2">
    <source>
        <dbReference type="EMBL" id="VEL19007.1"/>
    </source>
</evidence>
<organism evidence="2 3">
    <name type="scientific">Protopolystoma xenopodis</name>
    <dbReference type="NCBI Taxonomy" id="117903"/>
    <lineage>
        <taxon>Eukaryota</taxon>
        <taxon>Metazoa</taxon>
        <taxon>Spiralia</taxon>
        <taxon>Lophotrochozoa</taxon>
        <taxon>Platyhelminthes</taxon>
        <taxon>Monogenea</taxon>
        <taxon>Polyopisthocotylea</taxon>
        <taxon>Polystomatidea</taxon>
        <taxon>Polystomatidae</taxon>
        <taxon>Protopolystoma</taxon>
    </lineage>
</organism>